<accession>A0A8T0GTM8</accession>
<protein>
    <submittedName>
        <fullName evidence="2">Uncharacterized protein</fullName>
    </submittedName>
</protein>
<evidence type="ECO:0000313" key="2">
    <source>
        <dbReference type="EMBL" id="KAG0561745.1"/>
    </source>
</evidence>
<reference evidence="2" key="1">
    <citation type="submission" date="2020-06" db="EMBL/GenBank/DDBJ databases">
        <title>WGS assembly of Ceratodon purpureus strain R40.</title>
        <authorList>
            <person name="Carey S.B."/>
            <person name="Jenkins J."/>
            <person name="Shu S."/>
            <person name="Lovell J.T."/>
            <person name="Sreedasyam A."/>
            <person name="Maumus F."/>
            <person name="Tiley G.P."/>
            <person name="Fernandez-Pozo N."/>
            <person name="Barry K."/>
            <person name="Chen C."/>
            <person name="Wang M."/>
            <person name="Lipzen A."/>
            <person name="Daum C."/>
            <person name="Saski C.A."/>
            <person name="Payton A.C."/>
            <person name="Mcbreen J.C."/>
            <person name="Conrad R.E."/>
            <person name="Kollar L.M."/>
            <person name="Olsson S."/>
            <person name="Huttunen S."/>
            <person name="Landis J.B."/>
            <person name="Wickett N.J."/>
            <person name="Johnson M.G."/>
            <person name="Rensing S.A."/>
            <person name="Grimwood J."/>
            <person name="Schmutz J."/>
            <person name="Mcdaniel S.F."/>
        </authorList>
    </citation>
    <scope>NUCLEOTIDE SEQUENCE</scope>
    <source>
        <strain evidence="2">R40</strain>
    </source>
</reference>
<dbReference type="EMBL" id="CM026430">
    <property type="protein sequence ID" value="KAG0561745.1"/>
    <property type="molecule type" value="Genomic_DNA"/>
</dbReference>
<feature type="chain" id="PRO_5035721279" evidence="1">
    <location>
        <begin position="16"/>
        <end position="56"/>
    </location>
</feature>
<keyword evidence="3" id="KW-1185">Reference proteome</keyword>
<dbReference type="AlphaFoldDB" id="A0A8T0GTM8"/>
<keyword evidence="1" id="KW-0732">Signal</keyword>
<comment type="caution">
    <text evidence="2">The sequence shown here is derived from an EMBL/GenBank/DDBJ whole genome shotgun (WGS) entry which is preliminary data.</text>
</comment>
<evidence type="ECO:0000313" key="3">
    <source>
        <dbReference type="Proteomes" id="UP000822688"/>
    </source>
</evidence>
<sequence length="56" mass="6215">MVFFLNLVGVVWVVALVHVCCEGWVCLSVVRGWNRVAHLGLGCCGFVVCDRSFRVC</sequence>
<name>A0A8T0GTM8_CERPU</name>
<evidence type="ECO:0000256" key="1">
    <source>
        <dbReference type="SAM" id="SignalP"/>
    </source>
</evidence>
<organism evidence="2 3">
    <name type="scientific">Ceratodon purpureus</name>
    <name type="common">Fire moss</name>
    <name type="synonym">Dicranum purpureum</name>
    <dbReference type="NCBI Taxonomy" id="3225"/>
    <lineage>
        <taxon>Eukaryota</taxon>
        <taxon>Viridiplantae</taxon>
        <taxon>Streptophyta</taxon>
        <taxon>Embryophyta</taxon>
        <taxon>Bryophyta</taxon>
        <taxon>Bryophytina</taxon>
        <taxon>Bryopsida</taxon>
        <taxon>Dicranidae</taxon>
        <taxon>Pseudoditrichales</taxon>
        <taxon>Ditrichaceae</taxon>
        <taxon>Ceratodon</taxon>
    </lineage>
</organism>
<feature type="signal peptide" evidence="1">
    <location>
        <begin position="1"/>
        <end position="15"/>
    </location>
</feature>
<gene>
    <name evidence="2" type="ORF">KC19_9G088100</name>
</gene>
<proteinExistence type="predicted"/>
<dbReference type="Proteomes" id="UP000822688">
    <property type="component" value="Chromosome 9"/>
</dbReference>